<organism evidence="1 2">
    <name type="scientific">Agrobacterium salinitolerans</name>
    <dbReference type="NCBI Taxonomy" id="1183413"/>
    <lineage>
        <taxon>Bacteria</taxon>
        <taxon>Pseudomonadati</taxon>
        <taxon>Pseudomonadota</taxon>
        <taxon>Alphaproteobacteria</taxon>
        <taxon>Hyphomicrobiales</taxon>
        <taxon>Rhizobiaceae</taxon>
        <taxon>Rhizobium/Agrobacterium group</taxon>
        <taxon>Agrobacterium</taxon>
    </lineage>
</organism>
<name>A0A4Z1R1A4_9HYPH</name>
<gene>
    <name evidence="1" type="ORF">CFBP5507_26285</name>
</gene>
<proteinExistence type="predicted"/>
<reference evidence="1" key="1">
    <citation type="submission" date="2022-10" db="EMBL/GenBank/DDBJ databases">
        <title>Complete genome sequence of Agrobacterium salinitolerans CFBP5507.</title>
        <authorList>
            <person name="Tchabashvili S."/>
            <person name="Yen H.-C."/>
            <person name="Haryono M."/>
            <person name="Lin Y.-C."/>
            <person name="Lai E.-M."/>
            <person name="Kuo C.-H."/>
        </authorList>
    </citation>
    <scope>NUCLEOTIDE SEQUENCE</scope>
    <source>
        <strain evidence="1">CFBP5507</strain>
        <plasmid evidence="1">pAtCFBP5507b</plasmid>
    </source>
</reference>
<keyword evidence="1" id="KW-0614">Plasmid</keyword>
<dbReference type="Proteomes" id="UP000298735">
    <property type="component" value="Plasmid pAtCFBP5507b"/>
</dbReference>
<protein>
    <submittedName>
        <fullName evidence="1">Uncharacterized protein</fullName>
    </submittedName>
</protein>
<dbReference type="RefSeq" id="WP_137409517.1">
    <property type="nucleotide sequence ID" value="NZ_CP109971.1"/>
</dbReference>
<dbReference type="AlphaFoldDB" id="A0A4Z1R1A4"/>
<sequence>MTELRYLPSAWMDESIPDPEEDPNSFIHRAGDNWFLRPTEEDEDDENYSQRLQHGDIVMFDENRVFGDFTLIIEDDGRWLTTTHIPAQANCFRLERENETIYHSIDDLISLMEMKEGEYSIDAYWWSDYEVPLRFVAEGETARFERIEGTAQ</sequence>
<dbReference type="EMBL" id="CP109971">
    <property type="protein sequence ID" value="UYZ11160.1"/>
    <property type="molecule type" value="Genomic_DNA"/>
</dbReference>
<geneLocation type="plasmid" evidence="1 2">
    <name>pAtCFBP5507b</name>
</geneLocation>
<evidence type="ECO:0000313" key="1">
    <source>
        <dbReference type="EMBL" id="UYZ11160.1"/>
    </source>
</evidence>
<dbReference type="OrthoDB" id="7998853at2"/>
<dbReference type="KEGG" id="asal:CFBP5507_26285"/>
<evidence type="ECO:0000313" key="2">
    <source>
        <dbReference type="Proteomes" id="UP000298735"/>
    </source>
</evidence>
<accession>A0A4Z1R1A4</accession>